<sequence>MRTLSDRRLLAPALLLVSTVTLLAVTIPSRPDLVDFHVYVLGGAALDRPDTLYAFAYSDQSPTQPLPFVYPPFAAIMFYPLHFLPFAAVGLAWQVAIVAAVYAIVRISQRMVGSGSAREAMVWTAGLIWLEPARVALDLGQVGVFLTLAVLYAAYSTRWWLSGLLVGLAAGVKLTPAITGLYFAGVRRWAAAACSAIVFFATVGVSWLMVGDQVWHYFTKVMGDTSINPIGIAFNQSWRGAISRIVGHDAGEGALVLTAIVGTTVLAALAWWALGNSAGDRDRLGSLLVVELFGLLVSPISWVHHWVWILPLIIWLLRGPWRDEPGARFFGWGWIALTLVSVPSVLAMAEPSLWQISRPWYLAWAAVAYVGLAVATLGWAVVTGRRLRT</sequence>
<keyword evidence="6 8" id="KW-0472">Membrane</keyword>
<evidence type="ECO:0000256" key="1">
    <source>
        <dbReference type="ARBA" id="ARBA00004651"/>
    </source>
</evidence>
<dbReference type="GO" id="GO:0005886">
    <property type="term" value="C:plasma membrane"/>
    <property type="evidence" value="ECO:0007669"/>
    <property type="project" value="UniProtKB-SubCell"/>
</dbReference>
<evidence type="ECO:0000256" key="8">
    <source>
        <dbReference type="SAM" id="Phobius"/>
    </source>
</evidence>
<feature type="transmembrane region" description="Helical" evidence="8">
    <location>
        <begin position="329"/>
        <end position="349"/>
    </location>
</feature>
<name>A0A0D1J1B2_9MYCO</name>
<feature type="transmembrane region" description="Helical" evidence="8">
    <location>
        <begin position="161"/>
        <end position="183"/>
    </location>
</feature>
<gene>
    <name evidence="9" type="ORF">TL10_19770</name>
</gene>
<feature type="transmembrane region" description="Helical" evidence="8">
    <location>
        <begin position="361"/>
        <end position="382"/>
    </location>
</feature>
<comment type="subcellular location">
    <subcellularLocation>
        <location evidence="1">Cell membrane</location>
        <topology evidence="1">Multi-pass membrane protein</topology>
    </subcellularLocation>
</comment>
<comment type="caution">
    <text evidence="9">The sequence shown here is derived from an EMBL/GenBank/DDBJ whole genome shotgun (WGS) entry which is preliminary data.</text>
</comment>
<accession>A0A0D1J1B2</accession>
<protein>
    <recommendedName>
        <fullName evidence="11">Mannosyltransferase</fullName>
    </recommendedName>
</protein>
<dbReference type="Proteomes" id="UP000032221">
    <property type="component" value="Unassembled WGS sequence"/>
</dbReference>
<evidence type="ECO:0000256" key="7">
    <source>
        <dbReference type="ARBA" id="ARBA00024033"/>
    </source>
</evidence>
<dbReference type="PATRIC" id="fig|280871.6.peg.4092"/>
<proteinExistence type="inferred from homology"/>
<feature type="transmembrane region" description="Helical" evidence="8">
    <location>
        <begin position="83"/>
        <end position="105"/>
    </location>
</feature>
<evidence type="ECO:0008006" key="11">
    <source>
        <dbReference type="Google" id="ProtNLM"/>
    </source>
</evidence>
<feature type="transmembrane region" description="Helical" evidence="8">
    <location>
        <begin position="190"/>
        <end position="209"/>
    </location>
</feature>
<comment type="similarity">
    <text evidence="7">Belongs to the glycosyltransferase 87 family.</text>
</comment>
<dbReference type="Pfam" id="PF09594">
    <property type="entry name" value="GT87"/>
    <property type="match status" value="1"/>
</dbReference>
<keyword evidence="5 8" id="KW-1133">Transmembrane helix</keyword>
<evidence type="ECO:0000256" key="3">
    <source>
        <dbReference type="ARBA" id="ARBA00022679"/>
    </source>
</evidence>
<dbReference type="NCBIfam" id="NF009915">
    <property type="entry name" value="PRK13375.1"/>
    <property type="match status" value="1"/>
</dbReference>
<reference evidence="9 10" key="1">
    <citation type="submission" date="2015-01" db="EMBL/GenBank/DDBJ databases">
        <title>Genome sequence of Mycobacterium llatzerense and Mycobacterium immunogenum recovered from brain abscess.</title>
        <authorList>
            <person name="Greninger A.L."/>
            <person name="Langelier C."/>
            <person name="Cunningham G."/>
            <person name="Chiu C.Y."/>
            <person name="Miller S."/>
        </authorList>
    </citation>
    <scope>NUCLEOTIDE SEQUENCE [LARGE SCALE GENOMIC DNA]</scope>
    <source>
        <strain evidence="9 10">CLUC14</strain>
    </source>
</reference>
<evidence type="ECO:0000256" key="5">
    <source>
        <dbReference type="ARBA" id="ARBA00022989"/>
    </source>
</evidence>
<evidence type="ECO:0000256" key="6">
    <source>
        <dbReference type="ARBA" id="ARBA00023136"/>
    </source>
</evidence>
<keyword evidence="3" id="KW-0808">Transferase</keyword>
<dbReference type="GO" id="GO:0016758">
    <property type="term" value="F:hexosyltransferase activity"/>
    <property type="evidence" value="ECO:0007669"/>
    <property type="project" value="InterPro"/>
</dbReference>
<dbReference type="InterPro" id="IPR018584">
    <property type="entry name" value="GT87"/>
</dbReference>
<dbReference type="EMBL" id="JXST01000029">
    <property type="protein sequence ID" value="KIU15343.1"/>
    <property type="molecule type" value="Genomic_DNA"/>
</dbReference>
<feature type="transmembrane region" description="Helical" evidence="8">
    <location>
        <begin position="293"/>
        <end position="317"/>
    </location>
</feature>
<evidence type="ECO:0000256" key="2">
    <source>
        <dbReference type="ARBA" id="ARBA00022475"/>
    </source>
</evidence>
<evidence type="ECO:0000256" key="4">
    <source>
        <dbReference type="ARBA" id="ARBA00022692"/>
    </source>
</evidence>
<evidence type="ECO:0000313" key="10">
    <source>
        <dbReference type="Proteomes" id="UP000032221"/>
    </source>
</evidence>
<dbReference type="STRING" id="280871.TL10_19770"/>
<keyword evidence="2" id="KW-1003">Cell membrane</keyword>
<feature type="transmembrane region" description="Helical" evidence="8">
    <location>
        <begin position="254"/>
        <end position="273"/>
    </location>
</feature>
<organism evidence="9 10">
    <name type="scientific">Mycolicibacterium llatzerense</name>
    <dbReference type="NCBI Taxonomy" id="280871"/>
    <lineage>
        <taxon>Bacteria</taxon>
        <taxon>Bacillati</taxon>
        <taxon>Actinomycetota</taxon>
        <taxon>Actinomycetes</taxon>
        <taxon>Mycobacteriales</taxon>
        <taxon>Mycobacteriaceae</taxon>
        <taxon>Mycolicibacterium</taxon>
    </lineage>
</organism>
<keyword evidence="10" id="KW-1185">Reference proteome</keyword>
<dbReference type="AlphaFoldDB" id="A0A0D1J1B2"/>
<keyword evidence="4 8" id="KW-0812">Transmembrane</keyword>
<dbReference type="RefSeq" id="WP_423136072.1">
    <property type="nucleotide sequence ID" value="NZ_JXST01000029.1"/>
</dbReference>
<evidence type="ECO:0000313" key="9">
    <source>
        <dbReference type="EMBL" id="KIU15343.1"/>
    </source>
</evidence>